<name>A0A6A3YUB1_9STRA</name>
<proteinExistence type="predicted"/>
<evidence type="ECO:0000313" key="1">
    <source>
        <dbReference type="EMBL" id="KAE9224312.1"/>
    </source>
</evidence>
<evidence type="ECO:0000313" key="2">
    <source>
        <dbReference type="Proteomes" id="UP000433483"/>
    </source>
</evidence>
<accession>A0A6A3YUB1</accession>
<protein>
    <submittedName>
        <fullName evidence="1">Uncharacterized protein</fullName>
    </submittedName>
</protein>
<organism evidence="1 2">
    <name type="scientific">Phytophthora fragariae</name>
    <dbReference type="NCBI Taxonomy" id="53985"/>
    <lineage>
        <taxon>Eukaryota</taxon>
        <taxon>Sar</taxon>
        <taxon>Stramenopiles</taxon>
        <taxon>Oomycota</taxon>
        <taxon>Peronosporomycetes</taxon>
        <taxon>Peronosporales</taxon>
        <taxon>Peronosporaceae</taxon>
        <taxon>Phytophthora</taxon>
    </lineage>
</organism>
<dbReference type="OrthoDB" id="96370at2759"/>
<comment type="caution">
    <text evidence="1">The sequence shown here is derived from an EMBL/GenBank/DDBJ whole genome shotgun (WGS) entry which is preliminary data.</text>
</comment>
<sequence>MRRPSWSCGIRLYGVNHGELSLRWRAEGDPEFAATITASFEWKETVNDMTEHERNVDLSTVNQLADSDMVHSLLMKRCEMRERLDLVHARLGLPILDSAGTEADWDSILTAEGQLMHVEYGLNSYAAHSQPDSGPEDDEAGKPRRYARVATGDVMMTSYFRILRDTPAAPMNTVDRPLVALLQTANHDAFLNLEMVLALP</sequence>
<keyword evidence="2" id="KW-1185">Reference proteome</keyword>
<dbReference type="AlphaFoldDB" id="A0A6A3YUB1"/>
<reference evidence="1 2" key="1">
    <citation type="submission" date="2018-08" db="EMBL/GenBank/DDBJ databases">
        <title>Genomic investigation of the strawberry pathogen Phytophthora fragariae indicates pathogenicity is determined by transcriptional variation in three key races.</title>
        <authorList>
            <person name="Adams T.M."/>
            <person name="Armitage A.D."/>
            <person name="Sobczyk M.K."/>
            <person name="Bates H.J."/>
            <person name="Dunwell J.M."/>
            <person name="Nellist C.F."/>
            <person name="Harrison R.J."/>
        </authorList>
    </citation>
    <scope>NUCLEOTIDE SEQUENCE [LARGE SCALE GENOMIC DNA]</scope>
    <source>
        <strain evidence="1 2">NOV-27</strain>
    </source>
</reference>
<gene>
    <name evidence="1" type="ORF">PF005_g5956</name>
</gene>
<dbReference type="Proteomes" id="UP000433483">
    <property type="component" value="Unassembled WGS sequence"/>
</dbReference>
<dbReference type="EMBL" id="QXGB01000214">
    <property type="protein sequence ID" value="KAE9224312.1"/>
    <property type="molecule type" value="Genomic_DNA"/>
</dbReference>